<reference evidence="1" key="1">
    <citation type="submission" date="2023-12" db="EMBL/GenBank/DDBJ databases">
        <title>Isolation and Characterisation of Novel Lytic Bacteriophages for therapeutic applications in Prosthetic Joint Infections.</title>
        <authorList>
            <person name="Burton N."/>
            <person name="Melo L.D.R."/>
            <person name="Pearce B."/>
            <person name="Tadesse M.D."/>
            <person name="Vryonis E."/>
            <person name="Sagona A."/>
        </authorList>
    </citation>
    <scope>NUCLEOTIDE SEQUENCE</scope>
</reference>
<protein>
    <submittedName>
        <fullName evidence="1">Uncharacterized protein</fullName>
    </submittedName>
</protein>
<gene>
    <name evidence="1" type="ORF">CF5_0171</name>
</gene>
<name>A0AAX4J6X4_9CAUD</name>
<dbReference type="EMBL" id="PP034390">
    <property type="protein sequence ID" value="WRW34665.1"/>
    <property type="molecule type" value="Genomic_DNA"/>
</dbReference>
<proteinExistence type="predicted"/>
<accession>A0AAX4J6X4</accession>
<sequence length="186" mass="21785">MSIVDKKGIIKVAQINLTNHAFERYLMRINQDHTREKAKTWVAQALNKGKYVSKQKGGNEVYVYNGTKLVIDKHMNIITIMTDQEADWESIKDTREDIEQFIIRKLNREAKPLIQKCDDIQINIYEKEISKLKARNPETQSIIQKDIDTLINDKKNVENKLEGICKTAKKYYIEPQKVHKRLGEIK</sequence>
<evidence type="ECO:0000313" key="1">
    <source>
        <dbReference type="EMBL" id="WRW34665.1"/>
    </source>
</evidence>
<organism evidence="1 2">
    <name type="scientific">Staphylococcus phage CF5</name>
    <dbReference type="NCBI Taxonomy" id="3113739"/>
    <lineage>
        <taxon>Viruses</taxon>
        <taxon>Duplodnaviria</taxon>
        <taxon>Heunggongvirae</taxon>
        <taxon>Uroviricota</taxon>
        <taxon>Caudoviricetes</taxon>
        <taxon>Herelleviridae</taxon>
        <taxon>Twortvirinae</taxon>
        <taxon>Silviavirus</taxon>
    </lineage>
</organism>
<dbReference type="Proteomes" id="UP001432109">
    <property type="component" value="Segment"/>
</dbReference>
<evidence type="ECO:0000313" key="2">
    <source>
        <dbReference type="Proteomes" id="UP001432109"/>
    </source>
</evidence>